<sequence length="681" mass="76433">MSAVSSAEATPGLEDALALAAKSVAGEPRLALAQTSEILKVLPEQPNALLLQGVALAKLGELKPALTVLARLAALRPKWHAVHLELGLLLRRLGEGDRAMAAFREAVALKPDSPKAWLAIADLHAANGDAKAADDAYMMQLRHSDGNPQLLAAAAAMTENDVPVAERLLKAYLAANPTDVAAIRMLSEVAARLGRDADAEVLLQRCLELAPGFNFARQNYAYILNRNNRFAKALEQVEILLQGDPRNMSYRNLKAVALGKVGDFDNAIKLYEEVLAEHPGYSRIWHSFGHTLKTAGQTQRAVEVYRHSIALEPNYGEAYWSLANLKTFRFSDDDIAAMRAQLARSDLGEEDRFHFDFALGKALEDKKLYESSFAHYEAGNHRRKRLIQYSADRNTLKLRQNQRLFDAAFFAERADFGVPDRDPIFILGMPRAGSTLLEQILSSHSQVEGTMELPDVIAVTKDLYRRETDPAARTYYPALARMSAAQAAAYGRQYLENTRIQRRSGAPLFIDKMPNNYAHVALIQLMLPNAKIIDARRHPLACCFSNFKQHFARGQNFSYSLDDMGRYYRDYVELMAHFDAVLPGRVHRVHYENMVSDTEAEVRRLLDYCGLPFEEGCLRFFENDRPVRTASSEQVRKPIYTEGVDHWRNFEPWLGPLKDALGPVLELYPEVPVFNCGKYQQ</sequence>
<dbReference type="EMBL" id="BMFO01000001">
    <property type="protein sequence ID" value="GGF88250.1"/>
    <property type="molecule type" value="Genomic_DNA"/>
</dbReference>
<evidence type="ECO:0000256" key="2">
    <source>
        <dbReference type="PROSITE-ProRule" id="PRU00339"/>
    </source>
</evidence>
<dbReference type="Pfam" id="PF13469">
    <property type="entry name" value="Sulfotransfer_3"/>
    <property type="match status" value="1"/>
</dbReference>
<dbReference type="SUPFAM" id="SSF48452">
    <property type="entry name" value="TPR-like"/>
    <property type="match status" value="2"/>
</dbReference>
<protein>
    <recommendedName>
        <fullName evidence="5">Sulfotransferase family protein</fullName>
    </recommendedName>
</protein>
<reference evidence="3" key="1">
    <citation type="journal article" date="2014" name="Int. J. Syst. Evol. Microbiol.">
        <title>Complete genome sequence of Corynebacterium casei LMG S-19264T (=DSM 44701T), isolated from a smear-ripened cheese.</title>
        <authorList>
            <consortium name="US DOE Joint Genome Institute (JGI-PGF)"/>
            <person name="Walter F."/>
            <person name="Albersmeier A."/>
            <person name="Kalinowski J."/>
            <person name="Ruckert C."/>
        </authorList>
    </citation>
    <scope>NUCLEOTIDE SEQUENCE</scope>
    <source>
        <strain evidence="3">CGMCC 1.12726</strain>
    </source>
</reference>
<dbReference type="AlphaFoldDB" id="A0A917CGE1"/>
<keyword evidence="4" id="KW-1185">Reference proteome</keyword>
<feature type="repeat" description="TPR" evidence="2">
    <location>
        <begin position="282"/>
        <end position="315"/>
    </location>
</feature>
<dbReference type="InterPro" id="IPR026634">
    <property type="entry name" value="TPST-like"/>
</dbReference>
<dbReference type="GO" id="GO:0008476">
    <property type="term" value="F:protein-tyrosine sulfotransferase activity"/>
    <property type="evidence" value="ECO:0007669"/>
    <property type="project" value="InterPro"/>
</dbReference>
<dbReference type="InterPro" id="IPR011990">
    <property type="entry name" value="TPR-like_helical_dom_sf"/>
</dbReference>
<accession>A0A917CGE1</accession>
<dbReference type="Pfam" id="PF13428">
    <property type="entry name" value="TPR_14"/>
    <property type="match status" value="1"/>
</dbReference>
<dbReference type="SUPFAM" id="SSF52540">
    <property type="entry name" value="P-loop containing nucleoside triphosphate hydrolases"/>
    <property type="match status" value="1"/>
</dbReference>
<dbReference type="PROSITE" id="PS50005">
    <property type="entry name" value="TPR"/>
    <property type="match status" value="2"/>
</dbReference>
<dbReference type="Proteomes" id="UP000632858">
    <property type="component" value="Unassembled WGS sequence"/>
</dbReference>
<proteinExistence type="predicted"/>
<evidence type="ECO:0000256" key="1">
    <source>
        <dbReference type="ARBA" id="ARBA00022679"/>
    </source>
</evidence>
<evidence type="ECO:0000313" key="4">
    <source>
        <dbReference type="Proteomes" id="UP000632858"/>
    </source>
</evidence>
<organism evidence="3 4">
    <name type="scientific">Arenimonas maotaiensis</name>
    <dbReference type="NCBI Taxonomy" id="1446479"/>
    <lineage>
        <taxon>Bacteria</taxon>
        <taxon>Pseudomonadati</taxon>
        <taxon>Pseudomonadota</taxon>
        <taxon>Gammaproteobacteria</taxon>
        <taxon>Lysobacterales</taxon>
        <taxon>Lysobacteraceae</taxon>
        <taxon>Arenimonas</taxon>
    </lineage>
</organism>
<dbReference type="Gene3D" id="3.40.50.300">
    <property type="entry name" value="P-loop containing nucleotide triphosphate hydrolases"/>
    <property type="match status" value="1"/>
</dbReference>
<keyword evidence="2" id="KW-0802">TPR repeat</keyword>
<feature type="repeat" description="TPR" evidence="2">
    <location>
        <begin position="80"/>
        <end position="113"/>
    </location>
</feature>
<dbReference type="SMART" id="SM00028">
    <property type="entry name" value="TPR"/>
    <property type="match status" value="6"/>
</dbReference>
<dbReference type="InterPro" id="IPR019734">
    <property type="entry name" value="TPR_rpt"/>
</dbReference>
<comment type="caution">
    <text evidence="3">The sequence shown here is derived from an EMBL/GenBank/DDBJ whole genome shotgun (WGS) entry which is preliminary data.</text>
</comment>
<dbReference type="PANTHER" id="PTHR12788">
    <property type="entry name" value="PROTEIN-TYROSINE SULFOTRANSFERASE 2"/>
    <property type="match status" value="1"/>
</dbReference>
<name>A0A917CGE1_9GAMM</name>
<dbReference type="InterPro" id="IPR027417">
    <property type="entry name" value="P-loop_NTPase"/>
</dbReference>
<dbReference type="Pfam" id="PF13432">
    <property type="entry name" value="TPR_16"/>
    <property type="match status" value="2"/>
</dbReference>
<keyword evidence="1" id="KW-0808">Transferase</keyword>
<gene>
    <name evidence="3" type="ORF">GCM10010960_07710</name>
</gene>
<dbReference type="RefSeq" id="WP_188447923.1">
    <property type="nucleotide sequence ID" value="NZ_BMFO01000001.1"/>
</dbReference>
<reference evidence="3" key="2">
    <citation type="submission" date="2020-09" db="EMBL/GenBank/DDBJ databases">
        <authorList>
            <person name="Sun Q."/>
            <person name="Zhou Y."/>
        </authorList>
    </citation>
    <scope>NUCLEOTIDE SEQUENCE</scope>
    <source>
        <strain evidence="3">CGMCC 1.12726</strain>
    </source>
</reference>
<dbReference type="Gene3D" id="1.25.40.10">
    <property type="entry name" value="Tetratricopeptide repeat domain"/>
    <property type="match status" value="2"/>
</dbReference>
<evidence type="ECO:0000313" key="3">
    <source>
        <dbReference type="EMBL" id="GGF88250.1"/>
    </source>
</evidence>
<evidence type="ECO:0008006" key="5">
    <source>
        <dbReference type="Google" id="ProtNLM"/>
    </source>
</evidence>
<dbReference type="PANTHER" id="PTHR12788:SF10">
    <property type="entry name" value="PROTEIN-TYROSINE SULFOTRANSFERASE"/>
    <property type="match status" value="1"/>
</dbReference>
<dbReference type="Pfam" id="PF14559">
    <property type="entry name" value="TPR_19"/>
    <property type="match status" value="1"/>
</dbReference>